<dbReference type="EMBL" id="JH687890">
    <property type="protein sequence ID" value="EJD35467.1"/>
    <property type="molecule type" value="Genomic_DNA"/>
</dbReference>
<name>J0CXI8_AURST</name>
<feature type="compositionally biased region" description="Low complexity" evidence="1">
    <location>
        <begin position="210"/>
        <end position="220"/>
    </location>
</feature>
<dbReference type="Proteomes" id="UP000006514">
    <property type="component" value="Unassembled WGS sequence"/>
</dbReference>
<accession>J0CXI8</accession>
<sequence>MSAKTRSKGARAQTSSSPGKRPLSPSTSGTASGSSSPAKKARVDVFGTMPAEKIVYKEKATVASPDVDHTQLVPDSAGSVGFSDEEGDGVLVEQSGASNVDKGKAKMHANTATNPMDISNLVDVEATESVNGTDGGVEEDDGGPLVGMDVDELDTLSESDCDGQVGSVAALLAKNPELLKQVSAMLKGKKRMGPSETTPSLSIAEGTSGPAGDVDVGGVTVPGSDANAGKIIPAAADQSSLTKLPSESQSVLGPAIDNDTQFDGIKSCLNAALWPSGLRSMYRKLVPPPLVVEYKSMRPDAWVSEADFGKWRSHPVSKLMVRALMFVSNSNYVNIGRISHDRLSIFDTEHPQFPLRFFSLADSNQPALFISLVEVRQSRILYVQTITKQDRSLSYDKKSLVATVFSQELDLMVSNIGSVYKSNVVHMPCWSSKDDLRGFTFHTRIIPSRAGPVLRSSSPAKRGNYLDSPAGADDGLLKPQLVGGQREVCTVPVIDASGSGFDFNTSLFDLRAKKDMTYEPPAGSVGLAIYTITDRADWTSTEFNIQAFVMLADAPIPPSATGSLLYDYDLQCDFALSCVDIVSMILASACLSTPELAAAALVRRGWLGSARRSLYRRICIGLPDQLLDRTMLSSPHLLVIVREMRVRIRPLFDGEYASLEASMSWIRSTGIRSLHVDSLAYGGQTERIIARHVEQMSGLYNLGVDSSTLQLVLPRLVRSLTIVGASSILPQHMPPNLESYSHLRSTGLPLDVVKHFPTTLNTFSVEFRDRQPADLYEPDSSRAHWDWPTPNALRRLTFSCPDALYLKLSSDALRISTLRMPVRFLQSNGIPATVIDLELTAPGLFTDELLYRFGVHSSVESAANSNTAFRLEHVVLSAYLYIPALWGVSRRIVPLRNLLCFAYRPHAAALLPLFELRS</sequence>
<feature type="region of interest" description="Disordered" evidence="1">
    <location>
        <begin position="1"/>
        <end position="44"/>
    </location>
</feature>
<feature type="region of interest" description="Disordered" evidence="1">
    <location>
        <begin position="188"/>
        <end position="220"/>
    </location>
</feature>
<proteinExistence type="predicted"/>
<evidence type="ECO:0000313" key="2">
    <source>
        <dbReference type="EMBL" id="EJD35467.1"/>
    </source>
</evidence>
<keyword evidence="3" id="KW-1185">Reference proteome</keyword>
<dbReference type="InParanoid" id="J0CXI8"/>
<dbReference type="KEGG" id="adl:AURDEDRAFT_130636"/>
<evidence type="ECO:0000256" key="1">
    <source>
        <dbReference type="SAM" id="MobiDB-lite"/>
    </source>
</evidence>
<reference evidence="3" key="1">
    <citation type="journal article" date="2012" name="Science">
        <title>The Paleozoic origin of enzymatic lignin decomposition reconstructed from 31 fungal genomes.</title>
        <authorList>
            <person name="Floudas D."/>
            <person name="Binder M."/>
            <person name="Riley R."/>
            <person name="Barry K."/>
            <person name="Blanchette R.A."/>
            <person name="Henrissat B."/>
            <person name="Martinez A.T."/>
            <person name="Otillar R."/>
            <person name="Spatafora J.W."/>
            <person name="Yadav J.S."/>
            <person name="Aerts A."/>
            <person name="Benoit I."/>
            <person name="Boyd A."/>
            <person name="Carlson A."/>
            <person name="Copeland A."/>
            <person name="Coutinho P.M."/>
            <person name="de Vries R.P."/>
            <person name="Ferreira P."/>
            <person name="Findley K."/>
            <person name="Foster B."/>
            <person name="Gaskell J."/>
            <person name="Glotzer D."/>
            <person name="Gorecki P."/>
            <person name="Heitman J."/>
            <person name="Hesse C."/>
            <person name="Hori C."/>
            <person name="Igarashi K."/>
            <person name="Jurgens J.A."/>
            <person name="Kallen N."/>
            <person name="Kersten P."/>
            <person name="Kohler A."/>
            <person name="Kuees U."/>
            <person name="Kumar T.K.A."/>
            <person name="Kuo A."/>
            <person name="LaButti K."/>
            <person name="Larrondo L.F."/>
            <person name="Lindquist E."/>
            <person name="Ling A."/>
            <person name="Lombard V."/>
            <person name="Lucas S."/>
            <person name="Lundell T."/>
            <person name="Martin R."/>
            <person name="McLaughlin D.J."/>
            <person name="Morgenstern I."/>
            <person name="Morin E."/>
            <person name="Murat C."/>
            <person name="Nagy L.G."/>
            <person name="Nolan M."/>
            <person name="Ohm R.A."/>
            <person name="Patyshakuliyeva A."/>
            <person name="Rokas A."/>
            <person name="Ruiz-Duenas F.J."/>
            <person name="Sabat G."/>
            <person name="Salamov A."/>
            <person name="Samejima M."/>
            <person name="Schmutz J."/>
            <person name="Slot J.C."/>
            <person name="St John F."/>
            <person name="Stenlid J."/>
            <person name="Sun H."/>
            <person name="Sun S."/>
            <person name="Syed K."/>
            <person name="Tsang A."/>
            <person name="Wiebenga A."/>
            <person name="Young D."/>
            <person name="Pisabarro A."/>
            <person name="Eastwood D.C."/>
            <person name="Martin F."/>
            <person name="Cullen D."/>
            <person name="Grigoriev I.V."/>
            <person name="Hibbett D.S."/>
        </authorList>
    </citation>
    <scope>NUCLEOTIDE SEQUENCE [LARGE SCALE GENOMIC DNA]</scope>
    <source>
        <strain evidence="3">TFB10046</strain>
    </source>
</reference>
<feature type="compositionally biased region" description="Low complexity" evidence="1">
    <location>
        <begin position="24"/>
        <end position="38"/>
    </location>
</feature>
<gene>
    <name evidence="2" type="ORF">AURDEDRAFT_130636</name>
</gene>
<evidence type="ECO:0000313" key="3">
    <source>
        <dbReference type="Proteomes" id="UP000006514"/>
    </source>
</evidence>
<dbReference type="AlphaFoldDB" id="J0CXI8"/>
<organism evidence="2 3">
    <name type="scientific">Auricularia subglabra (strain TFB-10046 / SS5)</name>
    <name type="common">White-rot fungus</name>
    <name type="synonym">Auricularia delicata (strain TFB10046)</name>
    <dbReference type="NCBI Taxonomy" id="717982"/>
    <lineage>
        <taxon>Eukaryota</taxon>
        <taxon>Fungi</taxon>
        <taxon>Dikarya</taxon>
        <taxon>Basidiomycota</taxon>
        <taxon>Agaricomycotina</taxon>
        <taxon>Agaricomycetes</taxon>
        <taxon>Auriculariales</taxon>
        <taxon>Auriculariaceae</taxon>
        <taxon>Auricularia</taxon>
    </lineage>
</organism>
<feature type="region of interest" description="Disordered" evidence="1">
    <location>
        <begin position="66"/>
        <end position="86"/>
    </location>
</feature>
<protein>
    <submittedName>
        <fullName evidence="2">Uncharacterized protein</fullName>
    </submittedName>
</protein>